<dbReference type="OrthoDB" id="423283at2759"/>
<evidence type="ECO:0000313" key="3">
    <source>
        <dbReference type="Proteomes" id="UP001150925"/>
    </source>
</evidence>
<reference evidence="2" key="1">
    <citation type="submission" date="2022-07" db="EMBL/GenBank/DDBJ databases">
        <title>Phylogenomic reconstructions and comparative analyses of Kickxellomycotina fungi.</title>
        <authorList>
            <person name="Reynolds N.K."/>
            <person name="Stajich J.E."/>
            <person name="Barry K."/>
            <person name="Grigoriev I.V."/>
            <person name="Crous P."/>
            <person name="Smith M.E."/>
        </authorList>
    </citation>
    <scope>NUCLEOTIDE SEQUENCE</scope>
    <source>
        <strain evidence="2">RSA 1196</strain>
    </source>
</reference>
<feature type="non-terminal residue" evidence="2">
    <location>
        <position position="380"/>
    </location>
</feature>
<evidence type="ECO:0000313" key="2">
    <source>
        <dbReference type="EMBL" id="KAJ1960292.1"/>
    </source>
</evidence>
<feature type="compositionally biased region" description="Basic and acidic residues" evidence="1">
    <location>
        <begin position="245"/>
        <end position="256"/>
    </location>
</feature>
<feature type="compositionally biased region" description="Acidic residues" evidence="1">
    <location>
        <begin position="257"/>
        <end position="267"/>
    </location>
</feature>
<accession>A0A9W8AL62</accession>
<dbReference type="AlphaFoldDB" id="A0A9W8AL62"/>
<keyword evidence="2" id="KW-0012">Acyltransferase</keyword>
<feature type="region of interest" description="Disordered" evidence="1">
    <location>
        <begin position="1"/>
        <end position="267"/>
    </location>
</feature>
<organism evidence="2 3">
    <name type="scientific">Dispira parvispora</name>
    <dbReference type="NCBI Taxonomy" id="1520584"/>
    <lineage>
        <taxon>Eukaryota</taxon>
        <taxon>Fungi</taxon>
        <taxon>Fungi incertae sedis</taxon>
        <taxon>Zoopagomycota</taxon>
        <taxon>Kickxellomycotina</taxon>
        <taxon>Dimargaritomycetes</taxon>
        <taxon>Dimargaritales</taxon>
        <taxon>Dimargaritaceae</taxon>
        <taxon>Dispira</taxon>
    </lineage>
</organism>
<dbReference type="Proteomes" id="UP001150925">
    <property type="component" value="Unassembled WGS sequence"/>
</dbReference>
<feature type="compositionally biased region" description="Polar residues" evidence="1">
    <location>
        <begin position="132"/>
        <end position="144"/>
    </location>
</feature>
<dbReference type="EC" id="2.3.2.26" evidence="2"/>
<keyword evidence="2" id="KW-0808">Transferase</keyword>
<evidence type="ECO:0000256" key="1">
    <source>
        <dbReference type="SAM" id="MobiDB-lite"/>
    </source>
</evidence>
<sequence length="380" mass="41151">MPQGKASQPSVHSTSRLVLKRQRSKSPTTDRLVSPLAETSLCTMSSRSEVKRSRHSPSPGPTNVVGNANPLEVKDSTGRAYLVEDTSTTALAGGDCRPGDPHSDASDSDLSGNDGEPPESQPVGCSPRLPTYRSTSSSHTSGVQDDTPLLIAVGSDQEWTGHVEAPADPVTQPGVSYTDDKPDSDGDMMDDSDDHHYDHHDDARDPSNFSDGDEMDGASDGKGCDDEESDSQDDHSGDESDDLSSDDHSDSDREECPSDDDEDDYESDLFGRRLSSFMGGNSFFSHMGGTLMNNQYKTLLASIKNDQDPDSQVIALQELAETLSIATEESLTGRFNLDAFSKTLVQLMHRPETESGRMGEEDDTQYANEYERMLATMYGG</sequence>
<feature type="compositionally biased region" description="Basic and acidic residues" evidence="1">
    <location>
        <begin position="193"/>
        <end position="205"/>
    </location>
</feature>
<dbReference type="EMBL" id="JANBPY010001379">
    <property type="protein sequence ID" value="KAJ1960292.1"/>
    <property type="molecule type" value="Genomic_DNA"/>
</dbReference>
<gene>
    <name evidence="2" type="primary">UFD4_1</name>
    <name evidence="2" type="ORF">IWQ62_004286</name>
</gene>
<protein>
    <submittedName>
        <fullName evidence="2">Ubiquitin fusion degradation protein 4</fullName>
        <ecNumber evidence="2">2.3.2.26</ecNumber>
    </submittedName>
</protein>
<keyword evidence="3" id="KW-1185">Reference proteome</keyword>
<feature type="compositionally biased region" description="Polar residues" evidence="1">
    <location>
        <begin position="1"/>
        <end position="16"/>
    </location>
</feature>
<name>A0A9W8AL62_9FUNG</name>
<proteinExistence type="predicted"/>
<comment type="caution">
    <text evidence="2">The sequence shown here is derived from an EMBL/GenBank/DDBJ whole genome shotgun (WGS) entry which is preliminary data.</text>
</comment>
<dbReference type="GO" id="GO:0061630">
    <property type="term" value="F:ubiquitin protein ligase activity"/>
    <property type="evidence" value="ECO:0007669"/>
    <property type="project" value="UniProtKB-EC"/>
</dbReference>